<organism evidence="2 3">
    <name type="scientific">Orchesella dallaii</name>
    <dbReference type="NCBI Taxonomy" id="48710"/>
    <lineage>
        <taxon>Eukaryota</taxon>
        <taxon>Metazoa</taxon>
        <taxon>Ecdysozoa</taxon>
        <taxon>Arthropoda</taxon>
        <taxon>Hexapoda</taxon>
        <taxon>Collembola</taxon>
        <taxon>Entomobryomorpha</taxon>
        <taxon>Entomobryoidea</taxon>
        <taxon>Orchesellidae</taxon>
        <taxon>Orchesellinae</taxon>
        <taxon>Orchesella</taxon>
    </lineage>
</organism>
<comment type="caution">
    <text evidence="2">The sequence shown here is derived from an EMBL/GenBank/DDBJ whole genome shotgun (WGS) entry which is preliminary data.</text>
</comment>
<feature type="transmembrane region" description="Helical" evidence="1">
    <location>
        <begin position="289"/>
        <end position="309"/>
    </location>
</feature>
<keyword evidence="1" id="KW-1133">Transmembrane helix</keyword>
<feature type="transmembrane region" description="Helical" evidence="1">
    <location>
        <begin position="45"/>
        <end position="69"/>
    </location>
</feature>
<feature type="transmembrane region" description="Helical" evidence="1">
    <location>
        <begin position="315"/>
        <end position="339"/>
    </location>
</feature>
<accession>A0ABP1RLD2</accession>
<feature type="transmembrane region" description="Helical" evidence="1">
    <location>
        <begin position="12"/>
        <end position="29"/>
    </location>
</feature>
<keyword evidence="1" id="KW-0812">Transmembrane</keyword>
<dbReference type="Proteomes" id="UP001642540">
    <property type="component" value="Unassembled WGS sequence"/>
</dbReference>
<feature type="transmembrane region" description="Helical" evidence="1">
    <location>
        <begin position="139"/>
        <end position="162"/>
    </location>
</feature>
<evidence type="ECO:0008006" key="4">
    <source>
        <dbReference type="Google" id="ProtNLM"/>
    </source>
</evidence>
<keyword evidence="1" id="KW-0472">Membrane</keyword>
<evidence type="ECO:0000313" key="2">
    <source>
        <dbReference type="EMBL" id="CAL8130054.1"/>
    </source>
</evidence>
<keyword evidence="3" id="KW-1185">Reference proteome</keyword>
<evidence type="ECO:0000256" key="1">
    <source>
        <dbReference type="SAM" id="Phobius"/>
    </source>
</evidence>
<name>A0ABP1RLD2_9HEXA</name>
<dbReference type="EMBL" id="CAXLJM020000081">
    <property type="protein sequence ID" value="CAL8130054.1"/>
    <property type="molecule type" value="Genomic_DNA"/>
</dbReference>
<reference evidence="2 3" key="1">
    <citation type="submission" date="2024-08" db="EMBL/GenBank/DDBJ databases">
        <authorList>
            <person name="Cucini C."/>
            <person name="Frati F."/>
        </authorList>
    </citation>
    <scope>NUCLEOTIDE SEQUENCE [LARGE SCALE GENOMIC DNA]</scope>
</reference>
<feature type="transmembrane region" description="Helical" evidence="1">
    <location>
        <begin position="222"/>
        <end position="240"/>
    </location>
</feature>
<protein>
    <recommendedName>
        <fullName evidence="4">Gustatory receptor</fullName>
    </recommendedName>
</protein>
<feature type="transmembrane region" description="Helical" evidence="1">
    <location>
        <begin position="390"/>
        <end position="410"/>
    </location>
</feature>
<sequence>MINLRLPDPFYWYMVIGYYTLYIPFKPVWKSKENMKLRTNKFQKIICLCGMWILILIFSVTRVISFIATFFQTKHLKVGKYFAVIFHTIHFLRISKFFWIINKKQDEIKEMLEDLQSSQLVSRDQKIESKSMFWRKVGMLYLVLINVSQLILFVLTFIFFGARIGDYVPPNMQFEAAIVNGRIRFFADVNNTSIYKETYSKADIAYGVIELALEFARLWEEYFTASLFFGAIPVTFWVAAKIFESYISEVTIPTMNQGGNQMDSGVFNPIRIIEEYETLKRVADSISSIWSTMTIIWVLEMSICMVYHLNGAVSAYSTLFLVYNAINTAFLAVALIMMAEGCRIVKVFSKWLLSQNVWNQFAENMHEFEWVLRDLQMGGIGIGCAGFFQINYRLISQLMAFIVTFFVISFEEDGGAW</sequence>
<evidence type="ECO:0000313" key="3">
    <source>
        <dbReference type="Proteomes" id="UP001642540"/>
    </source>
</evidence>
<proteinExistence type="predicted"/>
<feature type="transmembrane region" description="Helical" evidence="1">
    <location>
        <begin position="81"/>
        <end position="101"/>
    </location>
</feature>
<gene>
    <name evidence="2" type="ORF">ODALV1_LOCUS23542</name>
</gene>